<feature type="active site" description="Charge relay system" evidence="5">
    <location>
        <position position="495"/>
    </location>
</feature>
<protein>
    <submittedName>
        <fullName evidence="8">S8 family serine peptidase</fullName>
    </submittedName>
    <submittedName>
        <fullName evidence="7">Type VII secretion-associated serine protease mycosin</fullName>
    </submittedName>
</protein>
<dbReference type="PIRSF" id="PIRSF037894">
    <property type="entry name" value="Subtilisin_rel_CspABC"/>
    <property type="match status" value="1"/>
</dbReference>
<dbReference type="Proteomes" id="UP000095495">
    <property type="component" value="Unassembled WGS sequence"/>
</dbReference>
<dbReference type="SUPFAM" id="SSF52743">
    <property type="entry name" value="Subtilisin-like"/>
    <property type="match status" value="1"/>
</dbReference>
<accession>A0A173TLI0</accession>
<gene>
    <name evidence="7" type="ORF">ERS852420_02243</name>
    <name evidence="8" type="ORF">GMD30_11680</name>
</gene>
<reference evidence="7 9" key="1">
    <citation type="submission" date="2015-09" db="EMBL/GenBank/DDBJ databases">
        <authorList>
            <consortium name="Pathogen Informatics"/>
        </authorList>
    </citation>
    <scope>NUCLEOTIDE SEQUENCE [LARGE SCALE GENOMIC DNA]</scope>
    <source>
        <strain evidence="7 9">2789STDY5608863</strain>
    </source>
</reference>
<dbReference type="GO" id="GO:0006508">
    <property type="term" value="P:proteolysis"/>
    <property type="evidence" value="ECO:0007669"/>
    <property type="project" value="UniProtKB-KW"/>
</dbReference>
<dbReference type="PRINTS" id="PR00723">
    <property type="entry name" value="SUBTILISIN"/>
</dbReference>
<keyword evidence="3 5" id="KW-0378">Hydrolase</keyword>
<reference evidence="8 10" key="2">
    <citation type="journal article" date="2019" name="Nat. Med.">
        <title>A library of human gut bacterial isolates paired with longitudinal multiomics data enables mechanistic microbiome research.</title>
        <authorList>
            <person name="Poyet M."/>
            <person name="Groussin M."/>
            <person name="Gibbons S.M."/>
            <person name="Avila-Pacheco J."/>
            <person name="Jiang X."/>
            <person name="Kearney S.M."/>
            <person name="Perrotta A.R."/>
            <person name="Berdy B."/>
            <person name="Zhao S."/>
            <person name="Lieberman T.D."/>
            <person name="Swanson P.K."/>
            <person name="Smith M."/>
            <person name="Roesemann S."/>
            <person name="Alexander J.E."/>
            <person name="Rich S.A."/>
            <person name="Livny J."/>
            <person name="Vlamakis H."/>
            <person name="Clish C."/>
            <person name="Bullock K."/>
            <person name="Deik A."/>
            <person name="Scott J."/>
            <person name="Pierce K.A."/>
            <person name="Xavier R.J."/>
            <person name="Alm E.J."/>
        </authorList>
    </citation>
    <scope>NUCLEOTIDE SEQUENCE [LARGE SCALE GENOMIC DNA]</scope>
    <source>
        <strain evidence="8 10">BIOML-A1</strain>
    </source>
</reference>
<evidence type="ECO:0000256" key="2">
    <source>
        <dbReference type="ARBA" id="ARBA00022670"/>
    </source>
</evidence>
<dbReference type="PANTHER" id="PTHR43806">
    <property type="entry name" value="PEPTIDASE S8"/>
    <property type="match status" value="1"/>
</dbReference>
<dbReference type="PANTHER" id="PTHR43806:SF11">
    <property type="entry name" value="CEREVISIN-RELATED"/>
    <property type="match status" value="1"/>
</dbReference>
<dbReference type="Gene3D" id="3.40.50.200">
    <property type="entry name" value="Peptidase S8/S53 domain"/>
    <property type="match status" value="1"/>
</dbReference>
<keyword evidence="4 5" id="KW-0720">Serine protease</keyword>
<keyword evidence="2 5" id="KW-0645">Protease</keyword>
<proteinExistence type="inferred from homology"/>
<dbReference type="InterPro" id="IPR000209">
    <property type="entry name" value="Peptidase_S8/S53_dom"/>
</dbReference>
<dbReference type="CDD" id="cd07478">
    <property type="entry name" value="Peptidases_S8_CspA-like"/>
    <property type="match status" value="1"/>
</dbReference>
<evidence type="ECO:0000313" key="9">
    <source>
        <dbReference type="Proteomes" id="UP000095495"/>
    </source>
</evidence>
<dbReference type="InterPro" id="IPR036852">
    <property type="entry name" value="Peptidase_S8/S53_dom_sf"/>
</dbReference>
<feature type="active site" description="Charge relay system" evidence="5">
    <location>
        <position position="173"/>
    </location>
</feature>
<evidence type="ECO:0000313" key="10">
    <source>
        <dbReference type="Proteomes" id="UP000446657"/>
    </source>
</evidence>
<dbReference type="Proteomes" id="UP000446657">
    <property type="component" value="Unassembled WGS sequence"/>
</dbReference>
<dbReference type="InterPro" id="IPR015500">
    <property type="entry name" value="Peptidase_S8_subtilisin-rel"/>
</dbReference>
<evidence type="ECO:0000313" key="7">
    <source>
        <dbReference type="EMBL" id="CUN02877.1"/>
    </source>
</evidence>
<dbReference type="EMBL" id="CYXV01000009">
    <property type="protein sequence ID" value="CUN02877.1"/>
    <property type="molecule type" value="Genomic_DNA"/>
</dbReference>
<dbReference type="AlphaFoldDB" id="A0A173TLI0"/>
<name>A0A173TLI0_9FIRM</name>
<evidence type="ECO:0000259" key="6">
    <source>
        <dbReference type="Pfam" id="PF00082"/>
    </source>
</evidence>
<dbReference type="InterPro" id="IPR017310">
    <property type="entry name" value="Pept_S8A_subtilisin_clostridia"/>
</dbReference>
<organism evidence="7 9">
    <name type="scientific">Roseburia faecis</name>
    <dbReference type="NCBI Taxonomy" id="301302"/>
    <lineage>
        <taxon>Bacteria</taxon>
        <taxon>Bacillati</taxon>
        <taxon>Bacillota</taxon>
        <taxon>Clostridia</taxon>
        <taxon>Lachnospirales</taxon>
        <taxon>Lachnospiraceae</taxon>
        <taxon>Roseburia</taxon>
    </lineage>
</organism>
<comment type="similarity">
    <text evidence="1 5">Belongs to the peptidase S8 family.</text>
</comment>
<evidence type="ECO:0000256" key="1">
    <source>
        <dbReference type="ARBA" id="ARBA00011073"/>
    </source>
</evidence>
<feature type="domain" description="Peptidase S8/S53" evidence="6">
    <location>
        <begin position="94"/>
        <end position="296"/>
    </location>
</feature>
<dbReference type="InterPro" id="IPR034045">
    <property type="entry name" value="Pep_S8_CspA-like"/>
</dbReference>
<dbReference type="InterPro" id="IPR050131">
    <property type="entry name" value="Peptidase_S8_subtilisin-like"/>
</dbReference>
<dbReference type="Pfam" id="PF00082">
    <property type="entry name" value="Peptidase_S8"/>
    <property type="match status" value="2"/>
</dbReference>
<evidence type="ECO:0000256" key="3">
    <source>
        <dbReference type="ARBA" id="ARBA00022801"/>
    </source>
</evidence>
<evidence type="ECO:0000256" key="5">
    <source>
        <dbReference type="PROSITE-ProRule" id="PRU01240"/>
    </source>
</evidence>
<dbReference type="EMBL" id="WNAL01000024">
    <property type="protein sequence ID" value="MTR82330.1"/>
    <property type="molecule type" value="Genomic_DNA"/>
</dbReference>
<feature type="domain" description="Peptidase S8/S53" evidence="6">
    <location>
        <begin position="430"/>
        <end position="524"/>
    </location>
</feature>
<dbReference type="Gene3D" id="2.60.120.1290">
    <property type="match status" value="1"/>
</dbReference>
<dbReference type="PROSITE" id="PS51892">
    <property type="entry name" value="SUBTILASE"/>
    <property type="match status" value="1"/>
</dbReference>
<evidence type="ECO:0000256" key="4">
    <source>
        <dbReference type="ARBA" id="ARBA00022825"/>
    </source>
</evidence>
<sequence length="564" mass="61877">MDRNCDAFIRSNNTYDILIARESLEISDDRAECIQNIGEKFVAEYFDRDEVPQLSIKTYGYSIIPKCFGLLDTLALETTGILQLQNQPALSLRGQGIFIGFVDTGISYELPCFRNADGSTRIRSIWDQSIPAGEKNTPQGFLYGTEYTQKEINEALEQEHPRELVPVTDEDGHGTMLASIACGSEDLQAGFTGAAPYAELLVVKLKPAKPYLKDFFYIPQEMPAYQENDIMAAIEYLEETARKLGRPLILCLGLGTNNGSHSGGSNLSELLDDIAGRWRRCAVVATGNEANARHHFYGKSDGNSMVAVEVNVEQRMRGFYLELWASAPELFVVAVRSPGGTLMPAQNVPGNSHQEQEFIFEGTRVEIDYAQVGRTRGDQLVFIRFENPAAGIWTLYVNPSTTITGQFHIWLPMSGMLEKDVVFLRPDPDVTLTVPSSAKIPIGVGGMDQKSGILYLDSGRGNTIASVVKPDFVAPAVGVQAIGRLGNYVTLTGTSAASAIAAGACAQIMEWGNSRGRRLLLNSVQIGNILIRGCERNPDVSYPNTAWGYGKMNVYDALMKFYGV</sequence>
<feature type="active site" description="Charge relay system" evidence="5">
    <location>
        <position position="103"/>
    </location>
</feature>
<dbReference type="GO" id="GO:0004252">
    <property type="term" value="F:serine-type endopeptidase activity"/>
    <property type="evidence" value="ECO:0007669"/>
    <property type="project" value="UniProtKB-UniRule"/>
</dbReference>
<dbReference type="RefSeq" id="WP_055263018.1">
    <property type="nucleotide sequence ID" value="NZ_CYXV01000009.1"/>
</dbReference>
<evidence type="ECO:0000313" key="8">
    <source>
        <dbReference type="EMBL" id="MTR82330.1"/>
    </source>
</evidence>